<evidence type="ECO:0008006" key="4">
    <source>
        <dbReference type="Google" id="ProtNLM"/>
    </source>
</evidence>
<dbReference type="STRING" id="77020.A0A0M8MNN8"/>
<dbReference type="EMBL" id="LGAV01000002">
    <property type="protein sequence ID" value="KOS15228.1"/>
    <property type="molecule type" value="Genomic_DNA"/>
</dbReference>
<evidence type="ECO:0000256" key="1">
    <source>
        <dbReference type="SAM" id="Phobius"/>
    </source>
</evidence>
<dbReference type="VEuPathDB" id="FungiDB:Malapachy_2652"/>
<keyword evidence="1" id="KW-0812">Transmembrane</keyword>
<dbReference type="PANTHER" id="PTHR31735">
    <property type="entry name" value="VACUOLAR MEMBRANE PROTEIN YPL162C"/>
    <property type="match status" value="1"/>
</dbReference>
<accession>A0A0M8MNN8</accession>
<dbReference type="RefSeq" id="XP_017992860.1">
    <property type="nucleotide sequence ID" value="XM_018137140.1"/>
</dbReference>
<keyword evidence="1" id="KW-0472">Membrane</keyword>
<comment type="caution">
    <text evidence="2">The sequence shown here is derived from an EMBL/GenBank/DDBJ whole genome shotgun (WGS) entry which is preliminary data.</text>
</comment>
<gene>
    <name evidence="2" type="ORF">Malapachy_2652</name>
</gene>
<feature type="transmembrane region" description="Helical" evidence="1">
    <location>
        <begin position="25"/>
        <end position="47"/>
    </location>
</feature>
<evidence type="ECO:0000313" key="2">
    <source>
        <dbReference type="EMBL" id="KOS15228.1"/>
    </source>
</evidence>
<feature type="transmembrane region" description="Helical" evidence="1">
    <location>
        <begin position="160"/>
        <end position="181"/>
    </location>
</feature>
<reference evidence="2 3" key="1">
    <citation type="submission" date="2015-07" db="EMBL/GenBank/DDBJ databases">
        <title>Draft Genome Sequence of Malassezia furfur CBS1878 and Malassezia pachydermatis CBS1879.</title>
        <authorList>
            <person name="Triana S."/>
            <person name="Ohm R."/>
            <person name="Gonzalez A."/>
            <person name="DeCock H."/>
            <person name="Restrepo S."/>
            <person name="Celis A."/>
        </authorList>
    </citation>
    <scope>NUCLEOTIDE SEQUENCE [LARGE SCALE GENOMIC DNA]</scope>
    <source>
        <strain evidence="2 3">CBS 1879</strain>
    </source>
</reference>
<feature type="transmembrane region" description="Helical" evidence="1">
    <location>
        <begin position="97"/>
        <end position="117"/>
    </location>
</feature>
<feature type="transmembrane region" description="Helical" evidence="1">
    <location>
        <begin position="68"/>
        <end position="85"/>
    </location>
</feature>
<protein>
    <recommendedName>
        <fullName evidence="4">Vacuolar membrane protein</fullName>
    </recommendedName>
</protein>
<dbReference type="PANTHER" id="PTHR31735:SF1">
    <property type="entry name" value="VACUOLAR MEMBRANE PROTEIN YPL162C"/>
    <property type="match status" value="1"/>
</dbReference>
<dbReference type="InterPro" id="IPR022127">
    <property type="entry name" value="STIMATE/YPL162C"/>
</dbReference>
<keyword evidence="3" id="KW-1185">Reference proteome</keyword>
<dbReference type="Pfam" id="PF12400">
    <property type="entry name" value="STIMATE"/>
    <property type="match status" value="1"/>
</dbReference>
<dbReference type="GO" id="GO:0016020">
    <property type="term" value="C:membrane"/>
    <property type="evidence" value="ECO:0007669"/>
    <property type="project" value="TreeGrafter"/>
</dbReference>
<dbReference type="Proteomes" id="UP000037751">
    <property type="component" value="Unassembled WGS sequence"/>
</dbReference>
<feature type="transmembrane region" description="Helical" evidence="1">
    <location>
        <begin position="201"/>
        <end position="220"/>
    </location>
</feature>
<dbReference type="OrthoDB" id="431202at2759"/>
<dbReference type="AlphaFoldDB" id="A0A0M8MNN8"/>
<keyword evidence="1" id="KW-1133">Transmembrane helix</keyword>
<name>A0A0M8MNN8_9BASI</name>
<dbReference type="GeneID" id="28729015"/>
<proteinExistence type="predicted"/>
<evidence type="ECO:0000313" key="3">
    <source>
        <dbReference type="Proteomes" id="UP000037751"/>
    </source>
</evidence>
<organism evidence="2 3">
    <name type="scientific">Malassezia pachydermatis</name>
    <dbReference type="NCBI Taxonomy" id="77020"/>
    <lineage>
        <taxon>Eukaryota</taxon>
        <taxon>Fungi</taxon>
        <taxon>Dikarya</taxon>
        <taxon>Basidiomycota</taxon>
        <taxon>Ustilaginomycotina</taxon>
        <taxon>Malasseziomycetes</taxon>
        <taxon>Malasseziales</taxon>
        <taxon>Malasseziaceae</taxon>
        <taxon>Malassezia</taxon>
    </lineage>
</organism>
<sequence>MDAAPSPLPLPSPSVARIDERNCKLFGPVSIVTQLLLGVVVLGSLLYKRYRERPRRAWRVWMMDVSKQLTGQLIVHMMNVLFSAVGTLQDGGNPCSLYFLNIALDTTLGIVIIFHVLKQLTYLFTNVWHLPGFVSGDYFDAQDHGQTPSVASRWLRQTGLYVISLIIMKLCVLLLLSILPFLTSFGNWLLGLFGTHRATQVVFVMALFPMAMNMLQFWLIDSILQYKPSNDYQGIPTTVDRDHHMLTDQSSVS</sequence>